<evidence type="ECO:0000313" key="11">
    <source>
        <dbReference type="Proteomes" id="UP000515203"/>
    </source>
</evidence>
<dbReference type="GeneID" id="111813667"/>
<dbReference type="FunCoup" id="A0A6P6DL61">
    <property type="interactions" value="1"/>
</dbReference>
<keyword evidence="6 9" id="KW-0472">Membrane</keyword>
<evidence type="ECO:0000256" key="2">
    <source>
        <dbReference type="ARBA" id="ARBA00022692"/>
    </source>
</evidence>
<dbReference type="InterPro" id="IPR015919">
    <property type="entry name" value="Cadherin-like_sf"/>
</dbReference>
<keyword evidence="4 7" id="KW-0106">Calcium</keyword>
<dbReference type="PANTHER" id="PTHR24026">
    <property type="entry name" value="FAT ATYPICAL CADHERIN-RELATED"/>
    <property type="match status" value="1"/>
</dbReference>
<feature type="domain" description="Cadherin" evidence="10">
    <location>
        <begin position="293"/>
        <end position="394"/>
    </location>
</feature>
<evidence type="ECO:0000256" key="7">
    <source>
        <dbReference type="PROSITE-ProRule" id="PRU00043"/>
    </source>
</evidence>
<dbReference type="Pfam" id="PF00028">
    <property type="entry name" value="Cadherin"/>
    <property type="match status" value="1"/>
</dbReference>
<dbReference type="FunFam" id="2.60.40.60:FF:000020">
    <property type="entry name" value="Dachsous cadherin-related 1b"/>
    <property type="match status" value="1"/>
</dbReference>
<feature type="domain" description="Cadherin" evidence="10">
    <location>
        <begin position="175"/>
        <end position="272"/>
    </location>
</feature>
<feature type="region of interest" description="Disordered" evidence="8">
    <location>
        <begin position="859"/>
        <end position="889"/>
    </location>
</feature>
<dbReference type="AlphaFoldDB" id="A0A6P6DL61"/>
<dbReference type="PROSITE" id="PS50268">
    <property type="entry name" value="CADHERIN_2"/>
    <property type="match status" value="6"/>
</dbReference>
<organism evidence="11 12">
    <name type="scientific">Octodon degus</name>
    <name type="common">Degu</name>
    <name type="synonym">Sciurus degus</name>
    <dbReference type="NCBI Taxonomy" id="10160"/>
    <lineage>
        <taxon>Eukaryota</taxon>
        <taxon>Metazoa</taxon>
        <taxon>Chordata</taxon>
        <taxon>Craniata</taxon>
        <taxon>Vertebrata</taxon>
        <taxon>Euteleostomi</taxon>
        <taxon>Mammalia</taxon>
        <taxon>Eutheria</taxon>
        <taxon>Euarchontoglires</taxon>
        <taxon>Glires</taxon>
        <taxon>Rodentia</taxon>
        <taxon>Hystricomorpha</taxon>
        <taxon>Octodontidae</taxon>
        <taxon>Octodon</taxon>
    </lineage>
</organism>
<evidence type="ECO:0000256" key="9">
    <source>
        <dbReference type="SAM" id="Phobius"/>
    </source>
</evidence>
<dbReference type="GO" id="GO:0005886">
    <property type="term" value="C:plasma membrane"/>
    <property type="evidence" value="ECO:0007669"/>
    <property type="project" value="UniProtKB-SubCell"/>
</dbReference>
<dbReference type="SMART" id="SM00112">
    <property type="entry name" value="CA"/>
    <property type="match status" value="6"/>
</dbReference>
<evidence type="ECO:0000256" key="3">
    <source>
        <dbReference type="ARBA" id="ARBA00022737"/>
    </source>
</evidence>
<dbReference type="OrthoDB" id="9047765at2759"/>
<accession>A0A6P6DL61</accession>
<dbReference type="GO" id="GO:0007156">
    <property type="term" value="P:homophilic cell adhesion via plasma membrane adhesion molecules"/>
    <property type="evidence" value="ECO:0007669"/>
    <property type="project" value="InterPro"/>
</dbReference>
<feature type="domain" description="Cadherin" evidence="10">
    <location>
        <begin position="615"/>
        <end position="735"/>
    </location>
</feature>
<keyword evidence="3" id="KW-0677">Repeat</keyword>
<feature type="domain" description="Cadherin" evidence="10">
    <location>
        <begin position="410"/>
        <end position="507"/>
    </location>
</feature>
<gene>
    <name evidence="12" type="primary">LOC111813667</name>
</gene>
<dbReference type="InterPro" id="IPR002126">
    <property type="entry name" value="Cadherin-like_dom"/>
</dbReference>
<evidence type="ECO:0000259" key="10">
    <source>
        <dbReference type="PROSITE" id="PS50268"/>
    </source>
</evidence>
<evidence type="ECO:0000256" key="8">
    <source>
        <dbReference type="SAM" id="MobiDB-lite"/>
    </source>
</evidence>
<dbReference type="RefSeq" id="XP_023560765.1">
    <property type="nucleotide sequence ID" value="XM_023704997.1"/>
</dbReference>
<evidence type="ECO:0000256" key="1">
    <source>
        <dbReference type="ARBA" id="ARBA00004370"/>
    </source>
</evidence>
<sequence length="889" mass="97360">MPSNARLLLRTASPGLRTPEKLRGQALVESGSTEGGSQATMSVILLGFLLAAAPGSLAFLNFVVENASPVLENASEHTQVATIRVSLSPYASLLGDPVILNANPVVHPFVLSRRSTHLWHLYTGGVPKLDFEKVALYSLVIYAKDSFGATASQIVLIQIADVNEAPTFTGSLSQGDQATEIYVLEDTAPGTVVYRAAATDPEGATLEYFITPEGSGFTVDSTGTISTTTDFDFESETRSFSLVIKVADPGGLYAAGNLKIFLINVNNKNPILTCSLFSIENAVWSVASMNSTLQDKANITLDEEIPIGKTVGTCQAHDEDSLGDLTFELEPWNVYFAVDKERGTVVTATRLDMEREGFASIQSFSIKACDRGQRCAAIPVAVSIHGINDNAPFCDQYLIRYTGQEVIGKGTVVAKLLCHDLDEPPDTIHYVPSLGPLGSGQIFEQVPGADHVVQVSRELDYEDPEAVAEGHIYEMMISVFDSAHPSHTVTVRVVVQVAPANDFSPTFQAAHYSFSVPETSGAFYKVGRVTATDDDHPPNCLTYKIIGGDVQAVRRFWIHPHSGMLELTTQPDYECVKQYNLTVEAKDCDRARPRTAVTSVTIDIEDENDEAPVCVPRLYKGVIFDNVVAGTNINGFQLSCHDRDSQDYEMRFEIASGNENHHFGFDPTRGSNTPKLIVKNPFNFESGADQQRQYHLVVHIIDDNLKFGKSPAPQTGSAIIDIHVMGAPTPSPPAGSEHRRGLTIEFTEANTYRSSDWYVPFVFTLMAVFSVGLISWLCLLLWRCGNMTECCRTVAKKASKSKPREMKYIAGERTQKEKAVTGSRSKKLEVLTETIVYETVFDGEAIDPVSGKVYEYNSRTGARRWKKPPRTPEEAWADPGSWSSFLPKS</sequence>
<keyword evidence="11" id="KW-1185">Reference proteome</keyword>
<dbReference type="CDD" id="cd11304">
    <property type="entry name" value="Cadherin_repeat"/>
    <property type="match status" value="4"/>
</dbReference>
<keyword evidence="2 9" id="KW-0812">Transmembrane</keyword>
<feature type="transmembrane region" description="Helical" evidence="9">
    <location>
        <begin position="757"/>
        <end position="782"/>
    </location>
</feature>
<evidence type="ECO:0000256" key="6">
    <source>
        <dbReference type="ARBA" id="ARBA00023136"/>
    </source>
</evidence>
<dbReference type="PANTHER" id="PTHR24026:SF37">
    <property type="entry name" value="PROTOCADHERIN FAT 2"/>
    <property type="match status" value="1"/>
</dbReference>
<comment type="subcellular location">
    <subcellularLocation>
        <location evidence="1">Membrane</location>
    </subcellularLocation>
</comment>
<protein>
    <submittedName>
        <fullName evidence="12">Cadherin-related family member 3-like</fullName>
    </submittedName>
</protein>
<evidence type="ECO:0000256" key="4">
    <source>
        <dbReference type="ARBA" id="ARBA00022837"/>
    </source>
</evidence>
<dbReference type="InParanoid" id="A0A6P6DL61"/>
<keyword evidence="5 9" id="KW-1133">Transmembrane helix</keyword>
<evidence type="ECO:0000256" key="5">
    <source>
        <dbReference type="ARBA" id="ARBA00022989"/>
    </source>
</evidence>
<name>A0A6P6DL61_OCTDE</name>
<evidence type="ECO:0000313" key="12">
    <source>
        <dbReference type="RefSeq" id="XP_023560765.1"/>
    </source>
</evidence>
<feature type="domain" description="Cadherin" evidence="10">
    <location>
        <begin position="129"/>
        <end position="168"/>
    </location>
</feature>
<dbReference type="PRINTS" id="PR00205">
    <property type="entry name" value="CADHERIN"/>
</dbReference>
<dbReference type="GO" id="GO:0005509">
    <property type="term" value="F:calcium ion binding"/>
    <property type="evidence" value="ECO:0007669"/>
    <property type="project" value="UniProtKB-UniRule"/>
</dbReference>
<dbReference type="Proteomes" id="UP000515203">
    <property type="component" value="Unplaced"/>
</dbReference>
<dbReference type="Gene3D" id="2.60.40.60">
    <property type="entry name" value="Cadherins"/>
    <property type="match status" value="5"/>
</dbReference>
<dbReference type="SUPFAM" id="SSF49313">
    <property type="entry name" value="Cadherin-like"/>
    <property type="match status" value="5"/>
</dbReference>
<feature type="domain" description="Cadherin" evidence="10">
    <location>
        <begin position="508"/>
        <end position="614"/>
    </location>
</feature>
<proteinExistence type="predicted"/>
<reference evidence="12" key="1">
    <citation type="submission" date="2025-08" db="UniProtKB">
        <authorList>
            <consortium name="RefSeq"/>
        </authorList>
    </citation>
    <scope>IDENTIFICATION</scope>
</reference>